<organism evidence="1">
    <name type="scientific">Octopus bimaculoides</name>
    <name type="common">California two-spotted octopus</name>
    <dbReference type="NCBI Taxonomy" id="37653"/>
    <lineage>
        <taxon>Eukaryota</taxon>
        <taxon>Metazoa</taxon>
        <taxon>Spiralia</taxon>
        <taxon>Lophotrochozoa</taxon>
        <taxon>Mollusca</taxon>
        <taxon>Cephalopoda</taxon>
        <taxon>Coleoidea</taxon>
        <taxon>Octopodiformes</taxon>
        <taxon>Octopoda</taxon>
        <taxon>Incirrata</taxon>
        <taxon>Octopodidae</taxon>
        <taxon>Octopus</taxon>
    </lineage>
</organism>
<evidence type="ECO:0000313" key="1">
    <source>
        <dbReference type="EMBL" id="KOF91289.1"/>
    </source>
</evidence>
<dbReference type="AlphaFoldDB" id="A0A0L8HQ42"/>
<proteinExistence type="predicted"/>
<reference evidence="1" key="1">
    <citation type="submission" date="2015-07" db="EMBL/GenBank/DDBJ databases">
        <title>MeaNS - Measles Nucleotide Surveillance Program.</title>
        <authorList>
            <person name="Tran T."/>
            <person name="Druce J."/>
        </authorList>
    </citation>
    <scope>NUCLEOTIDE SEQUENCE</scope>
    <source>
        <strain evidence="1">UCB-OBI-ISO-001</strain>
        <tissue evidence="1">Gonad</tissue>
    </source>
</reference>
<protein>
    <submittedName>
        <fullName evidence="1">Uncharacterized protein</fullName>
    </submittedName>
</protein>
<dbReference type="EMBL" id="KQ417578">
    <property type="protein sequence ID" value="KOF91289.1"/>
    <property type="molecule type" value="Genomic_DNA"/>
</dbReference>
<name>A0A0L8HQ42_OCTBM</name>
<gene>
    <name evidence="1" type="ORF">OCBIM_22009242mg</name>
</gene>
<sequence length="52" mass="5872">MNSNCNHHCYKLEDLSFTLTAFFHVSIKHSVSSLCTSPVIDLLSFLNSIEAR</sequence>
<accession>A0A0L8HQ42</accession>